<accession>A0AA40FQY0</accession>
<comment type="caution">
    <text evidence="1">The sequence shown here is derived from an EMBL/GenBank/DDBJ whole genome shotgun (WGS) entry which is preliminary data.</text>
</comment>
<evidence type="ECO:0000313" key="2">
    <source>
        <dbReference type="Proteomes" id="UP001177670"/>
    </source>
</evidence>
<evidence type="ECO:0000313" key="1">
    <source>
        <dbReference type="EMBL" id="KAK1123717.1"/>
    </source>
</evidence>
<proteinExistence type="predicted"/>
<sequence>MVEYLRRATIVRASGMFSFHEGHETPLVKLGVVQAGQHQEPHVHASEAFTAIACLGVVCHDDAQREIIRAFTLVAWGLHARGRKSNRLHPNRAS</sequence>
<name>A0AA40FQY0_9HYME</name>
<protein>
    <submittedName>
        <fullName evidence="1">Uncharacterized protein</fullName>
    </submittedName>
</protein>
<organism evidence="1 2">
    <name type="scientific">Melipona bicolor</name>
    <dbReference type="NCBI Taxonomy" id="60889"/>
    <lineage>
        <taxon>Eukaryota</taxon>
        <taxon>Metazoa</taxon>
        <taxon>Ecdysozoa</taxon>
        <taxon>Arthropoda</taxon>
        <taxon>Hexapoda</taxon>
        <taxon>Insecta</taxon>
        <taxon>Pterygota</taxon>
        <taxon>Neoptera</taxon>
        <taxon>Endopterygota</taxon>
        <taxon>Hymenoptera</taxon>
        <taxon>Apocrita</taxon>
        <taxon>Aculeata</taxon>
        <taxon>Apoidea</taxon>
        <taxon>Anthophila</taxon>
        <taxon>Apidae</taxon>
        <taxon>Melipona</taxon>
    </lineage>
</organism>
<reference evidence="1" key="1">
    <citation type="submission" date="2021-10" db="EMBL/GenBank/DDBJ databases">
        <title>Melipona bicolor Genome sequencing and assembly.</title>
        <authorList>
            <person name="Araujo N.S."/>
            <person name="Arias M.C."/>
        </authorList>
    </citation>
    <scope>NUCLEOTIDE SEQUENCE</scope>
    <source>
        <strain evidence="1">USP_2M_L1-L4_2017</strain>
        <tissue evidence="1">Whole body</tissue>
    </source>
</reference>
<gene>
    <name evidence="1" type="ORF">K0M31_008414</name>
</gene>
<dbReference type="EMBL" id="JAHYIQ010000020">
    <property type="protein sequence ID" value="KAK1123717.1"/>
    <property type="molecule type" value="Genomic_DNA"/>
</dbReference>
<keyword evidence="2" id="KW-1185">Reference proteome</keyword>
<dbReference type="AlphaFoldDB" id="A0AA40FQY0"/>
<dbReference type="Proteomes" id="UP001177670">
    <property type="component" value="Unassembled WGS sequence"/>
</dbReference>